<feature type="compositionally biased region" description="Gly residues" evidence="1">
    <location>
        <begin position="339"/>
        <end position="350"/>
    </location>
</feature>
<dbReference type="Proteomes" id="UP000095329">
    <property type="component" value="Unassembled WGS sequence"/>
</dbReference>
<dbReference type="EMBL" id="ASHX02000001">
    <property type="protein sequence ID" value="OEJ97570.1"/>
    <property type="molecule type" value="Genomic_DNA"/>
</dbReference>
<dbReference type="Pfam" id="PF11495">
    <property type="entry name" value="Regulator_TrmB"/>
    <property type="match status" value="1"/>
</dbReference>
<accession>A0A1D3DZ16</accession>
<sequence>MTGRDGSVRPGDPLSGAARALYARITRGEPVGPDDTGALGELVAWRLVNVDPDRPAPPVALDPQEAGRRRLDDELRDLAARAARIAAIPDVSDELGLHFERAKWRSGSGSEFLAGREQITARIAEAVDRAESEVLTAQPWGPACEEFLGEITDRDSRALARGVRLRTLLGDGVRDDAAARAWATVMSARGTRFRTLLAPFQRCVVVDRRQAFISDHVVGGDPDQTAWHVRDRAFVAFVAEGFEDAWRRADIWYGDPRRAVPTEEEGELTERQREILIDTAAGVDQRITARRLGIGLRTLTKELGRLRARWGAPTLAALAYQWALSPERLRTTGPADGTGPEGTGGEEIRG</sequence>
<dbReference type="InterPro" id="IPR016032">
    <property type="entry name" value="Sig_transdc_resp-reg_C-effctor"/>
</dbReference>
<dbReference type="STRING" id="1306406.J116_027055"/>
<dbReference type="AlphaFoldDB" id="A0A1D3DZ16"/>
<comment type="caution">
    <text evidence="3">The sequence shown here is derived from an EMBL/GenBank/DDBJ whole genome shotgun (WGS) entry which is preliminary data.</text>
</comment>
<keyword evidence="4" id="KW-1185">Reference proteome</keyword>
<dbReference type="InterPro" id="IPR051797">
    <property type="entry name" value="TrmB-like"/>
</dbReference>
<evidence type="ECO:0000256" key="1">
    <source>
        <dbReference type="SAM" id="MobiDB-lite"/>
    </source>
</evidence>
<dbReference type="SUPFAM" id="SSF56024">
    <property type="entry name" value="Phospholipase D/nuclease"/>
    <property type="match status" value="1"/>
</dbReference>
<name>A0A1D3DZ16_9ACTN</name>
<dbReference type="PANTHER" id="PTHR34293">
    <property type="entry name" value="HTH-TYPE TRANSCRIPTIONAL REGULATOR TRMBL2"/>
    <property type="match status" value="1"/>
</dbReference>
<evidence type="ECO:0000313" key="4">
    <source>
        <dbReference type="Proteomes" id="UP000095329"/>
    </source>
</evidence>
<gene>
    <name evidence="3" type="ORF">J116_027055</name>
</gene>
<dbReference type="RefSeq" id="WP_028964584.1">
    <property type="nucleotide sequence ID" value="NZ_ASHX02000001.1"/>
</dbReference>
<reference evidence="3 4" key="1">
    <citation type="journal article" date="2013" name="Genome Announc.">
        <title>Genome Sequence of Streptomyces violaceusniger Strain SPC6, a Halotolerant Streptomycete That Exhibits Rapid Growth and Development.</title>
        <authorList>
            <person name="Chen X."/>
            <person name="Zhang B."/>
            <person name="Zhang W."/>
            <person name="Wu X."/>
            <person name="Zhang M."/>
            <person name="Chen T."/>
            <person name="Liu G."/>
            <person name="Dyson P."/>
        </authorList>
    </citation>
    <scope>NUCLEOTIDE SEQUENCE [LARGE SCALE GENOMIC DNA]</scope>
    <source>
        <strain evidence="3 4">SPC6</strain>
    </source>
</reference>
<dbReference type="GO" id="GO:0003677">
    <property type="term" value="F:DNA binding"/>
    <property type="evidence" value="ECO:0007669"/>
    <property type="project" value="InterPro"/>
</dbReference>
<proteinExistence type="predicted"/>
<dbReference type="InterPro" id="IPR021586">
    <property type="entry name" value="Tscrpt_reg_TrmB_C"/>
</dbReference>
<protein>
    <recommendedName>
        <fullName evidence="2">Transcription regulator TrmB C-terminal domain-containing protein</fullName>
    </recommendedName>
</protein>
<dbReference type="eggNOG" id="COG2197">
    <property type="taxonomic scope" value="Bacteria"/>
</dbReference>
<dbReference type="Gene3D" id="1.10.10.10">
    <property type="entry name" value="Winged helix-like DNA-binding domain superfamily/Winged helix DNA-binding domain"/>
    <property type="match status" value="1"/>
</dbReference>
<organism evidence="3 4">
    <name type="scientific">Streptomyces thermolilacinus SPC6</name>
    <dbReference type="NCBI Taxonomy" id="1306406"/>
    <lineage>
        <taxon>Bacteria</taxon>
        <taxon>Bacillati</taxon>
        <taxon>Actinomycetota</taxon>
        <taxon>Actinomycetes</taxon>
        <taxon>Kitasatosporales</taxon>
        <taxon>Streptomycetaceae</taxon>
        <taxon>Streptomyces</taxon>
    </lineage>
</organism>
<evidence type="ECO:0000259" key="2">
    <source>
        <dbReference type="Pfam" id="PF11495"/>
    </source>
</evidence>
<dbReference type="GO" id="GO:0006355">
    <property type="term" value="P:regulation of DNA-templated transcription"/>
    <property type="evidence" value="ECO:0007669"/>
    <property type="project" value="InterPro"/>
</dbReference>
<feature type="domain" description="Transcription regulator TrmB C-terminal" evidence="2">
    <location>
        <begin position="114"/>
        <end position="257"/>
    </location>
</feature>
<dbReference type="OrthoDB" id="4171095at2"/>
<dbReference type="InterPro" id="IPR036388">
    <property type="entry name" value="WH-like_DNA-bd_sf"/>
</dbReference>
<dbReference type="PANTHER" id="PTHR34293:SF1">
    <property type="entry name" value="HTH-TYPE TRANSCRIPTIONAL REGULATOR TRMBL2"/>
    <property type="match status" value="1"/>
</dbReference>
<evidence type="ECO:0000313" key="3">
    <source>
        <dbReference type="EMBL" id="OEJ97570.1"/>
    </source>
</evidence>
<dbReference type="SUPFAM" id="SSF46894">
    <property type="entry name" value="C-terminal effector domain of the bipartite response regulators"/>
    <property type="match status" value="1"/>
</dbReference>
<feature type="region of interest" description="Disordered" evidence="1">
    <location>
        <begin position="329"/>
        <end position="350"/>
    </location>
</feature>